<evidence type="ECO:0000313" key="1">
    <source>
        <dbReference type="EMBL" id="QDO97575.1"/>
    </source>
</evidence>
<sequence>MSKDTFDAEAFMEATAAAMNLTIAPEWKPNVLDNLIRSRQIALAVLDFPLPDTIEPASVFKP</sequence>
<reference evidence="1 2" key="1">
    <citation type="submission" date="2019-07" db="EMBL/GenBank/DDBJ databases">
        <title>Genome sequencing for Ferrovibrio sp. K5.</title>
        <authorList>
            <person name="Park S.-J."/>
        </authorList>
    </citation>
    <scope>NUCLEOTIDE SEQUENCE [LARGE SCALE GENOMIC DNA]</scope>
    <source>
        <strain evidence="1 2">K5</strain>
    </source>
</reference>
<dbReference type="KEGG" id="fer:FNB15_09970"/>
<dbReference type="EMBL" id="CP041636">
    <property type="protein sequence ID" value="QDO97575.1"/>
    <property type="molecule type" value="Genomic_DNA"/>
</dbReference>
<dbReference type="RefSeq" id="WP_144068556.1">
    <property type="nucleotide sequence ID" value="NZ_CP041636.1"/>
</dbReference>
<evidence type="ECO:0000313" key="2">
    <source>
        <dbReference type="Proteomes" id="UP000317496"/>
    </source>
</evidence>
<name>A0A516H1E9_9PROT</name>
<dbReference type="Proteomes" id="UP000317496">
    <property type="component" value="Chromosome"/>
</dbReference>
<accession>A0A516H1E9</accession>
<proteinExistence type="predicted"/>
<dbReference type="InterPro" id="IPR025148">
    <property type="entry name" value="AtzG-like"/>
</dbReference>
<protein>
    <submittedName>
        <fullName evidence="1">DUF4089 domain-containing protein</fullName>
    </submittedName>
</protein>
<dbReference type="OrthoDB" id="7220951at2"/>
<organism evidence="1 2">
    <name type="scientific">Ferrovibrio terrae</name>
    <dbReference type="NCBI Taxonomy" id="2594003"/>
    <lineage>
        <taxon>Bacteria</taxon>
        <taxon>Pseudomonadati</taxon>
        <taxon>Pseudomonadota</taxon>
        <taxon>Alphaproteobacteria</taxon>
        <taxon>Rhodospirillales</taxon>
        <taxon>Rhodospirillaceae</taxon>
        <taxon>Ferrovibrio</taxon>
    </lineage>
</organism>
<keyword evidence="2" id="KW-1185">Reference proteome</keyword>
<dbReference type="Pfam" id="PF13318">
    <property type="entry name" value="AtzG-like"/>
    <property type="match status" value="1"/>
</dbReference>
<dbReference type="AlphaFoldDB" id="A0A516H1E9"/>
<gene>
    <name evidence="1" type="ORF">FNB15_09970</name>
</gene>